<protein>
    <recommendedName>
        <fullName evidence="4">Lipoprotein</fullName>
    </recommendedName>
</protein>
<organism evidence="2 3">
    <name type="scientific">Aurantiacibacter spongiae</name>
    <dbReference type="NCBI Taxonomy" id="2488860"/>
    <lineage>
        <taxon>Bacteria</taxon>
        <taxon>Pseudomonadati</taxon>
        <taxon>Pseudomonadota</taxon>
        <taxon>Alphaproteobacteria</taxon>
        <taxon>Sphingomonadales</taxon>
        <taxon>Erythrobacteraceae</taxon>
        <taxon>Aurantiacibacter</taxon>
    </lineage>
</organism>
<reference evidence="2 3" key="1">
    <citation type="submission" date="2018-11" db="EMBL/GenBank/DDBJ databases">
        <title>Erythrobacter spongiae sp. nov., isolated from a marine sponge.</title>
        <authorList>
            <person name="Zhuang L."/>
            <person name="Luo L."/>
        </authorList>
    </citation>
    <scope>NUCLEOTIDE SEQUENCE [LARGE SCALE GENOMIC DNA]</scope>
    <source>
        <strain evidence="2 3">HN-E23</strain>
    </source>
</reference>
<proteinExistence type="predicted"/>
<sequence>MISLRTILALTGGPLLLAACQSGEAGGAPGDTSDSRPYAGISQDATIHLIGTEPFWNGTVADGTFTYATPENIDGDRIAVERFAGRGGVSYSGTHRGAPVDLMITPGRCSDQMSERTYPFTATLQIDGETRLGCAWREGDDTGEP</sequence>
<dbReference type="Proteomes" id="UP000275232">
    <property type="component" value="Unassembled WGS sequence"/>
</dbReference>
<keyword evidence="1" id="KW-0732">Signal</keyword>
<name>A0A3N5DSJ2_9SPHN</name>
<dbReference type="EMBL" id="RPFZ01000001">
    <property type="protein sequence ID" value="RPF72201.1"/>
    <property type="molecule type" value="Genomic_DNA"/>
</dbReference>
<evidence type="ECO:0000313" key="3">
    <source>
        <dbReference type="Proteomes" id="UP000275232"/>
    </source>
</evidence>
<feature type="chain" id="PRO_5018259045" description="Lipoprotein" evidence="1">
    <location>
        <begin position="19"/>
        <end position="145"/>
    </location>
</feature>
<evidence type="ECO:0008006" key="4">
    <source>
        <dbReference type="Google" id="ProtNLM"/>
    </source>
</evidence>
<keyword evidence="3" id="KW-1185">Reference proteome</keyword>
<feature type="signal peptide" evidence="1">
    <location>
        <begin position="1"/>
        <end position="18"/>
    </location>
</feature>
<gene>
    <name evidence="2" type="ORF">EG799_11650</name>
</gene>
<dbReference type="RefSeq" id="WP_123881386.1">
    <property type="nucleotide sequence ID" value="NZ_RPFZ01000001.1"/>
</dbReference>
<accession>A0A3N5DSJ2</accession>
<comment type="caution">
    <text evidence="2">The sequence shown here is derived from an EMBL/GenBank/DDBJ whole genome shotgun (WGS) entry which is preliminary data.</text>
</comment>
<evidence type="ECO:0000256" key="1">
    <source>
        <dbReference type="SAM" id="SignalP"/>
    </source>
</evidence>
<dbReference type="AlphaFoldDB" id="A0A3N5DSJ2"/>
<evidence type="ECO:0000313" key="2">
    <source>
        <dbReference type="EMBL" id="RPF72201.1"/>
    </source>
</evidence>
<dbReference type="OrthoDB" id="5489750at2"/>
<dbReference type="PROSITE" id="PS51257">
    <property type="entry name" value="PROKAR_LIPOPROTEIN"/>
    <property type="match status" value="1"/>
</dbReference>